<dbReference type="Pfam" id="PF07786">
    <property type="entry name" value="HGSNAT_cat"/>
    <property type="match status" value="1"/>
</dbReference>
<evidence type="ECO:0000313" key="5">
    <source>
        <dbReference type="Proteomes" id="UP000295163"/>
    </source>
</evidence>
<dbReference type="InterPro" id="IPR012429">
    <property type="entry name" value="HGSNAT_cat"/>
</dbReference>
<feature type="transmembrane region" description="Helical" evidence="2">
    <location>
        <begin position="330"/>
        <end position="348"/>
    </location>
</feature>
<feature type="region of interest" description="Disordered" evidence="1">
    <location>
        <begin position="1"/>
        <end position="39"/>
    </location>
</feature>
<protein>
    <submittedName>
        <fullName evidence="4">DUF1624 domain-containing protein</fullName>
    </submittedName>
</protein>
<gene>
    <name evidence="4" type="ORF">E2R59_04790</name>
</gene>
<feature type="transmembrane region" description="Helical" evidence="2">
    <location>
        <begin position="124"/>
        <end position="144"/>
    </location>
</feature>
<feature type="transmembrane region" description="Helical" evidence="2">
    <location>
        <begin position="150"/>
        <end position="170"/>
    </location>
</feature>
<proteinExistence type="predicted"/>
<organism evidence="4 5">
    <name type="scientific">Kocuria rosea</name>
    <name type="common">Deinococcus erythromyxa</name>
    <name type="synonym">Micrococcus rubens</name>
    <dbReference type="NCBI Taxonomy" id="1275"/>
    <lineage>
        <taxon>Bacteria</taxon>
        <taxon>Bacillati</taxon>
        <taxon>Actinomycetota</taxon>
        <taxon>Actinomycetes</taxon>
        <taxon>Micrococcales</taxon>
        <taxon>Micrococcaceae</taxon>
        <taxon>Kocuria</taxon>
    </lineage>
</organism>
<feature type="transmembrane region" description="Helical" evidence="2">
    <location>
        <begin position="355"/>
        <end position="375"/>
    </location>
</feature>
<dbReference type="AlphaFoldDB" id="A0A4R5YNA4"/>
<keyword evidence="2" id="KW-1133">Transmembrane helix</keyword>
<feature type="transmembrane region" description="Helical" evidence="2">
    <location>
        <begin position="177"/>
        <end position="195"/>
    </location>
</feature>
<keyword evidence="2" id="KW-0812">Transmembrane</keyword>
<evidence type="ECO:0000313" key="4">
    <source>
        <dbReference type="EMBL" id="TDL44857.1"/>
    </source>
</evidence>
<dbReference type="PANTHER" id="PTHR30590:SF3">
    <property type="entry name" value="HYPOTHETICAL MEMBRANE SPANNING PROTEIN"/>
    <property type="match status" value="1"/>
</dbReference>
<feature type="transmembrane region" description="Helical" evidence="2">
    <location>
        <begin position="81"/>
        <end position="104"/>
    </location>
</feature>
<dbReference type="EMBL" id="SMZT01000002">
    <property type="protein sequence ID" value="TDL44857.1"/>
    <property type="molecule type" value="Genomic_DNA"/>
</dbReference>
<comment type="caution">
    <text evidence="4">The sequence shown here is derived from an EMBL/GenBank/DDBJ whole genome shotgun (WGS) entry which is preliminary data.</text>
</comment>
<feature type="compositionally biased region" description="Low complexity" evidence="1">
    <location>
        <begin position="24"/>
        <end position="39"/>
    </location>
</feature>
<feature type="transmembrane region" description="Helical" evidence="2">
    <location>
        <begin position="223"/>
        <end position="245"/>
    </location>
</feature>
<feature type="transmembrane region" description="Helical" evidence="2">
    <location>
        <begin position="49"/>
        <end position="69"/>
    </location>
</feature>
<reference evidence="4 5" key="1">
    <citation type="submission" date="2019-03" db="EMBL/GenBank/DDBJ databases">
        <title>Genome Sequencing and Assembly of Various Microbes Isolated from Partially Reclaimed Soil and Acid Mine Drainage (AMD) Site.</title>
        <authorList>
            <person name="Steinbock B."/>
            <person name="Bechtold R."/>
            <person name="Sevigny J.L."/>
            <person name="Thomas D."/>
            <person name="Cuthill L.R."/>
            <person name="Aveiro Johannsen E.J."/>
            <person name="Thomas K."/>
            <person name="Ghosh A."/>
        </authorList>
    </citation>
    <scope>NUCLEOTIDE SEQUENCE [LARGE SCALE GENOMIC DNA]</scope>
    <source>
        <strain evidence="4 5">S-A3</strain>
    </source>
</reference>
<evidence type="ECO:0000259" key="3">
    <source>
        <dbReference type="Pfam" id="PF07786"/>
    </source>
</evidence>
<dbReference type="InterPro" id="IPR052529">
    <property type="entry name" value="Bact_Transport_Assoc"/>
</dbReference>
<name>A0A4R5YNA4_KOCRO</name>
<evidence type="ECO:0000256" key="2">
    <source>
        <dbReference type="SAM" id="Phobius"/>
    </source>
</evidence>
<sequence length="435" mass="45643">MPWAPVPARPASTPLADENSTGRATADPATGSAASSTASSAAAPAKRRLVGVDAARGLALIGMIAIHILPSWDPETFEPTAQWTVFAGRSAALFALLAGVGLAFSTGGRTPHTGRAMTADRAGVAVRALLIAGLGLAINHVLPGSTIDEVPAVNILVYYGAFFLLAIPFLRLPARALFVWAGVFALAGPALVHLLRDVLPVVERYNPDYLDLVGDPGATAARLLLTGTFPALPYLAYLLTGLAIGRLDLAGIRVQTGLVLGGALLAAGASLASWVLVDRAGGLDQLVARTPGSDEELVTEVIVFGPDPTLPTTTWWWLTVGGPYTNTPPALLLGLGSAVAALGVFLLLARRWASWLLPLSAMGAMTLTVYSAHLLALAAEVHYDQPLWFWIHVAVAMAFALLWRQAMGQGPLERLVAALVRATRRRVLAREQRPG</sequence>
<accession>A0A4R5YNA4</accession>
<keyword evidence="2" id="KW-0472">Membrane</keyword>
<feature type="transmembrane region" description="Helical" evidence="2">
    <location>
        <begin position="257"/>
        <end position="277"/>
    </location>
</feature>
<evidence type="ECO:0000256" key="1">
    <source>
        <dbReference type="SAM" id="MobiDB-lite"/>
    </source>
</evidence>
<feature type="domain" description="Heparan-alpha-glucosaminide N-acetyltransferase catalytic" evidence="3">
    <location>
        <begin position="48"/>
        <end position="249"/>
    </location>
</feature>
<dbReference type="Proteomes" id="UP000295163">
    <property type="component" value="Unassembled WGS sequence"/>
</dbReference>
<dbReference type="PANTHER" id="PTHR30590">
    <property type="entry name" value="INNER MEMBRANE PROTEIN"/>
    <property type="match status" value="1"/>
</dbReference>
<feature type="transmembrane region" description="Helical" evidence="2">
    <location>
        <begin position="387"/>
        <end position="404"/>
    </location>
</feature>